<keyword evidence="3" id="KW-0521">NADP</keyword>
<dbReference type="InterPro" id="IPR046346">
    <property type="entry name" value="Aminoacid_DH-like_N_sf"/>
</dbReference>
<feature type="binding site" evidence="3">
    <location>
        <begin position="25"/>
        <end position="27"/>
    </location>
    <ligand>
        <name>shikimate</name>
        <dbReference type="ChEBI" id="CHEBI:36208"/>
    </ligand>
</feature>
<feature type="binding site" evidence="3">
    <location>
        <position position="117"/>
    </location>
    <ligand>
        <name>shikimate</name>
        <dbReference type="ChEBI" id="CHEBI:36208"/>
    </ligand>
</feature>
<keyword evidence="8" id="KW-1185">Reference proteome</keyword>
<keyword evidence="3" id="KW-0560">Oxidoreductase</keyword>
<comment type="pathway">
    <text evidence="1 3">Metabolic intermediate biosynthesis; chorismate biosynthesis; chorismate from D-erythrose 4-phosphate and phosphoenolpyruvate: step 4/7.</text>
</comment>
<evidence type="ECO:0000256" key="2">
    <source>
        <dbReference type="ARBA" id="ARBA00023141"/>
    </source>
</evidence>
<dbReference type="Pfam" id="PF18317">
    <property type="entry name" value="SDH_C"/>
    <property type="match status" value="1"/>
</dbReference>
<dbReference type="RefSeq" id="WP_344038766.1">
    <property type="nucleotide sequence ID" value="NZ_BAAAKE010000013.1"/>
</dbReference>
<sequence>MAAVAGVCDEDRFLIGLVGSGIGTSLSPALHEREADESGLRCLYRTLDLIVLGLPAAAVGDLLAAARLTGYDGLNITHPCKQVVLRHLDGLSPEAAALRAVNTVVFTDGKAIGHNTDLAGFARNLRLGLPDAPLDQVVLLGAGGAGAAAAHGLLEAGAGAVHVFDADRHRGDVLVGSLRDRFRPDRALAGRLDDDHVTLARVLHDADGLVNATPVGMTAYPGLPLPAHLITSRLWVADVVYRPLATELLRTARARGCRVLDGGGMVVFQAAEAFRLFTGREPDADRMMRHFDALVLSAGGDRVGRRLPGSTGTGDVRPSAPAS</sequence>
<evidence type="ECO:0000259" key="6">
    <source>
        <dbReference type="Pfam" id="PF18317"/>
    </source>
</evidence>
<dbReference type="PANTHER" id="PTHR21089:SF1">
    <property type="entry name" value="BIFUNCTIONAL 3-DEHYDROQUINATE DEHYDRATASE_SHIKIMATE DEHYDROGENASE, CHLOROPLASTIC"/>
    <property type="match status" value="1"/>
</dbReference>
<feature type="binding site" evidence="3">
    <location>
        <position position="241"/>
    </location>
    <ligand>
        <name>shikimate</name>
        <dbReference type="ChEBI" id="CHEBI:36208"/>
    </ligand>
</feature>
<evidence type="ECO:0000313" key="8">
    <source>
        <dbReference type="Proteomes" id="UP001595833"/>
    </source>
</evidence>
<comment type="function">
    <text evidence="3">Involved in the biosynthesis of the chorismate, which leads to the biosynthesis of aromatic amino acids. Catalyzes the reversible NADPH linked reduction of 3-dehydroshikimate (DHSA) to yield shikimate (SA).</text>
</comment>
<dbReference type="InterPro" id="IPR041121">
    <property type="entry name" value="SDH_C"/>
</dbReference>
<comment type="similarity">
    <text evidence="3">Belongs to the shikimate dehydrogenase family.</text>
</comment>
<protein>
    <recommendedName>
        <fullName evidence="3">Shikimate dehydrogenase (NADP(+))</fullName>
        <shortName evidence="3">SDH</shortName>
        <ecNumber evidence="3">1.1.1.25</ecNumber>
    </recommendedName>
</protein>
<feature type="binding site" evidence="3">
    <location>
        <begin position="141"/>
        <end position="145"/>
    </location>
    <ligand>
        <name>NADP(+)</name>
        <dbReference type="ChEBI" id="CHEBI:58349"/>
    </ligand>
</feature>
<evidence type="ECO:0000313" key="7">
    <source>
        <dbReference type="EMBL" id="MFC5058679.1"/>
    </source>
</evidence>
<gene>
    <name evidence="3" type="primary">aroE</name>
    <name evidence="7" type="ORF">ACFPFM_33640</name>
</gene>
<dbReference type="NCBIfam" id="NF009201">
    <property type="entry name" value="PRK12549.1"/>
    <property type="match status" value="1"/>
</dbReference>
<dbReference type="Pfam" id="PF08501">
    <property type="entry name" value="Shikimate_dh_N"/>
    <property type="match status" value="1"/>
</dbReference>
<feature type="binding site" evidence="3">
    <location>
        <position position="269"/>
    </location>
    <ligand>
        <name>shikimate</name>
        <dbReference type="ChEBI" id="CHEBI:36208"/>
    </ligand>
</feature>
<comment type="caution">
    <text evidence="7">The sequence shown here is derived from an EMBL/GenBank/DDBJ whole genome shotgun (WGS) entry which is preliminary data.</text>
</comment>
<reference evidence="8" key="1">
    <citation type="journal article" date="2019" name="Int. J. Syst. Evol. Microbiol.">
        <title>The Global Catalogue of Microorganisms (GCM) 10K type strain sequencing project: providing services to taxonomists for standard genome sequencing and annotation.</title>
        <authorList>
            <consortium name="The Broad Institute Genomics Platform"/>
            <consortium name="The Broad Institute Genome Sequencing Center for Infectious Disease"/>
            <person name="Wu L."/>
            <person name="Ma J."/>
        </authorList>
    </citation>
    <scope>NUCLEOTIDE SEQUENCE [LARGE SCALE GENOMIC DNA]</scope>
    <source>
        <strain evidence="8">KCTC 12848</strain>
    </source>
</reference>
<comment type="subunit">
    <text evidence="3">Homodimer.</text>
</comment>
<feature type="binding site" evidence="3">
    <location>
        <position position="239"/>
    </location>
    <ligand>
        <name>NADP(+)</name>
        <dbReference type="ChEBI" id="CHEBI:58349"/>
    </ligand>
</feature>
<dbReference type="EMBL" id="JBHSJB010000033">
    <property type="protein sequence ID" value="MFC5058679.1"/>
    <property type="molecule type" value="Genomic_DNA"/>
</dbReference>
<dbReference type="CDD" id="cd01065">
    <property type="entry name" value="NAD_bind_Shikimate_DH"/>
    <property type="match status" value="1"/>
</dbReference>
<keyword evidence="2 3" id="KW-0057">Aromatic amino acid biosynthesis</keyword>
<dbReference type="SUPFAM" id="SSF53223">
    <property type="entry name" value="Aminoacid dehydrogenase-like, N-terminal domain"/>
    <property type="match status" value="1"/>
</dbReference>
<evidence type="ECO:0000256" key="3">
    <source>
        <dbReference type="HAMAP-Rule" id="MF_00222"/>
    </source>
</evidence>
<dbReference type="HAMAP" id="MF_00222">
    <property type="entry name" value="Shikimate_DH_AroE"/>
    <property type="match status" value="1"/>
</dbReference>
<dbReference type="PANTHER" id="PTHR21089">
    <property type="entry name" value="SHIKIMATE DEHYDROGENASE"/>
    <property type="match status" value="1"/>
</dbReference>
<organism evidence="7 8">
    <name type="scientific">Saccharothrix xinjiangensis</name>
    <dbReference type="NCBI Taxonomy" id="204798"/>
    <lineage>
        <taxon>Bacteria</taxon>
        <taxon>Bacillati</taxon>
        <taxon>Actinomycetota</taxon>
        <taxon>Actinomycetes</taxon>
        <taxon>Pseudonocardiales</taxon>
        <taxon>Pseudonocardiaceae</taxon>
        <taxon>Saccharothrix</taxon>
    </lineage>
</organism>
<dbReference type="SUPFAM" id="SSF51735">
    <property type="entry name" value="NAD(P)-binding Rossmann-fold domains"/>
    <property type="match status" value="1"/>
</dbReference>
<dbReference type="Gene3D" id="3.40.50.720">
    <property type="entry name" value="NAD(P)-binding Rossmann-like Domain"/>
    <property type="match status" value="1"/>
</dbReference>
<evidence type="ECO:0000256" key="4">
    <source>
        <dbReference type="SAM" id="MobiDB-lite"/>
    </source>
</evidence>
<dbReference type="EC" id="1.1.1.25" evidence="3"/>
<feature type="binding site" evidence="3">
    <location>
        <position position="102"/>
    </location>
    <ligand>
        <name>shikimate</name>
        <dbReference type="ChEBI" id="CHEBI:36208"/>
    </ligand>
</feature>
<feature type="region of interest" description="Disordered" evidence="4">
    <location>
        <begin position="304"/>
        <end position="323"/>
    </location>
</feature>
<feature type="binding site" evidence="3">
    <location>
        <position position="262"/>
    </location>
    <ligand>
        <name>NADP(+)</name>
        <dbReference type="ChEBI" id="CHEBI:58349"/>
    </ligand>
</feature>
<feature type="domain" description="Shikimate dehydrogenase substrate binding N-terminal" evidence="5">
    <location>
        <begin position="17"/>
        <end position="104"/>
    </location>
</feature>
<feature type="domain" description="SDH C-terminal" evidence="6">
    <location>
        <begin position="264"/>
        <end position="289"/>
    </location>
</feature>
<keyword evidence="3" id="KW-0028">Amino-acid biosynthesis</keyword>
<dbReference type="Proteomes" id="UP001595833">
    <property type="component" value="Unassembled WGS sequence"/>
</dbReference>
<comment type="catalytic activity">
    <reaction evidence="3">
        <text>shikimate + NADP(+) = 3-dehydroshikimate + NADPH + H(+)</text>
        <dbReference type="Rhea" id="RHEA:17737"/>
        <dbReference type="ChEBI" id="CHEBI:15378"/>
        <dbReference type="ChEBI" id="CHEBI:16630"/>
        <dbReference type="ChEBI" id="CHEBI:36208"/>
        <dbReference type="ChEBI" id="CHEBI:57783"/>
        <dbReference type="ChEBI" id="CHEBI:58349"/>
        <dbReference type="EC" id="1.1.1.25"/>
    </reaction>
</comment>
<comment type="caution">
    <text evidence="3">Lacks conserved residue(s) required for the propagation of feature annotation.</text>
</comment>
<dbReference type="Gene3D" id="3.40.50.10860">
    <property type="entry name" value="Leucine Dehydrogenase, chain A, domain 1"/>
    <property type="match status" value="1"/>
</dbReference>
<name>A0ABV9YBE3_9PSEU</name>
<dbReference type="InterPro" id="IPR022893">
    <property type="entry name" value="Shikimate_DH_fam"/>
</dbReference>
<evidence type="ECO:0000259" key="5">
    <source>
        <dbReference type="Pfam" id="PF08501"/>
    </source>
</evidence>
<feature type="active site" description="Proton acceptor" evidence="3">
    <location>
        <position position="81"/>
    </location>
</feature>
<proteinExistence type="inferred from homology"/>
<evidence type="ECO:0000256" key="1">
    <source>
        <dbReference type="ARBA" id="ARBA00004871"/>
    </source>
</evidence>
<dbReference type="InterPro" id="IPR013708">
    <property type="entry name" value="Shikimate_DH-bd_N"/>
</dbReference>
<accession>A0ABV9YBE3</accession>
<dbReference type="InterPro" id="IPR036291">
    <property type="entry name" value="NAD(P)-bd_dom_sf"/>
</dbReference>
<feature type="binding site" evidence="3">
    <location>
        <position position="77"/>
    </location>
    <ligand>
        <name>shikimate</name>
        <dbReference type="ChEBI" id="CHEBI:36208"/>
    </ligand>
</feature>